<evidence type="ECO:0000256" key="2">
    <source>
        <dbReference type="ARBA" id="ARBA00022741"/>
    </source>
</evidence>
<dbReference type="InterPro" id="IPR014017">
    <property type="entry name" value="DNA_helicase_UvrD-like_C"/>
</dbReference>
<evidence type="ECO:0000256" key="11">
    <source>
        <dbReference type="ARBA" id="ARBA00034617"/>
    </source>
</evidence>
<dbReference type="Pfam" id="PF00580">
    <property type="entry name" value="UvrD-helicase"/>
    <property type="match status" value="1"/>
</dbReference>
<keyword evidence="7 13" id="KW-0067">ATP-binding</keyword>
<accession>A0ABR7EXP7</accession>
<dbReference type="PANTHER" id="PTHR11070">
    <property type="entry name" value="UVRD / RECB / PCRA DNA HELICASE FAMILY MEMBER"/>
    <property type="match status" value="1"/>
</dbReference>
<evidence type="ECO:0000259" key="16">
    <source>
        <dbReference type="PROSITE" id="PS51217"/>
    </source>
</evidence>
<evidence type="ECO:0000313" key="18">
    <source>
        <dbReference type="Proteomes" id="UP000647235"/>
    </source>
</evidence>
<dbReference type="Pfam" id="PF12705">
    <property type="entry name" value="PDDEXK_1"/>
    <property type="match status" value="1"/>
</dbReference>
<dbReference type="InterPro" id="IPR014152">
    <property type="entry name" value="AddA"/>
</dbReference>
<keyword evidence="5 13" id="KW-0347">Helicase</keyword>
<name>A0ABR7EXP7_9FIRM</name>
<dbReference type="InterPro" id="IPR038726">
    <property type="entry name" value="PDDEXK_AddAB-type"/>
</dbReference>
<dbReference type="GO" id="GO:0004386">
    <property type="term" value="F:helicase activity"/>
    <property type="evidence" value="ECO:0007669"/>
    <property type="project" value="UniProtKB-KW"/>
</dbReference>
<dbReference type="RefSeq" id="WP_186856143.1">
    <property type="nucleotide sequence ID" value="NZ_JACOOY010000019.1"/>
</dbReference>
<dbReference type="PROSITE" id="PS51217">
    <property type="entry name" value="UVRD_HELICASE_CTER"/>
    <property type="match status" value="1"/>
</dbReference>
<dbReference type="Pfam" id="PF13361">
    <property type="entry name" value="UvrD_C"/>
    <property type="match status" value="1"/>
</dbReference>
<comment type="cofactor">
    <cofactor evidence="13">
        <name>Mg(2+)</name>
        <dbReference type="ChEBI" id="CHEBI:18420"/>
    </cofactor>
</comment>
<evidence type="ECO:0000256" key="6">
    <source>
        <dbReference type="ARBA" id="ARBA00022839"/>
    </source>
</evidence>
<dbReference type="EMBL" id="JACOOY010000019">
    <property type="protein sequence ID" value="MBC5666089.1"/>
    <property type="molecule type" value="Genomic_DNA"/>
</dbReference>
<evidence type="ECO:0000256" key="9">
    <source>
        <dbReference type="ARBA" id="ARBA00023204"/>
    </source>
</evidence>
<dbReference type="HAMAP" id="MF_01451">
    <property type="entry name" value="AddA"/>
    <property type="match status" value="1"/>
</dbReference>
<dbReference type="NCBIfam" id="TIGR02785">
    <property type="entry name" value="addA_Gpos"/>
    <property type="match status" value="1"/>
</dbReference>
<sequence>MGVTWTPEQQKVIDLRNRNILVSAAAGSGKTAVLVERIITMLTKDEPPIDVDQLLVVTFTEAAAAEMKERIRVAIEQKLEEEPDNEHLKRQATLIHNARITTIHSFCLSVIKDHFYAIHLDPGFRIGEEGELKLLCHDVLGEVLEEEYTEGRQRFLDFTTAYGDGKNDKKIEELILKIYEYSRSYPDAKKWIHDCAESYRVKDFDALEETEFIRVIKDQVSRYLKDAANKIRQAMKICTGEADGPYMYETALVNDSQLIQSLRSKDTFLEMSTVLDKDYKWTRLPGNRDENVSENKANQVKYLRDTAKKIIKEMKEQFFYAPSFKLLEDLNASAPMMEELADLVCKFADRFEEKKRSKNMIDFSDMEQYALQILTEEKDGRLVPSSIAKEYQRQFVEIMIDEYQDSNLIQEALLTSVSTIWEDKYNIFMVGDVKQSIYRFRLSRPEIFMDKYNTYNKYESKKQRIDLHKNFRSRKEVLDSVNFIFRQIMTENLGGIDYDDDAALNVGADYKKTGENATEVLVVDTDIRDNDHKKVKGINEREIEARAIAGKIRSMMEDNFRVTDKESGKLRPLQYRDIVILTRSSRGFSDVFVEILGQEGIPAFAGTKEGYFATQEIGVLLDYLRVLDNARQDLPLTAVLTSPIGGCSAKELALIRSSCPEEPFYETVRRYRAEGTEEELRDKLENCFSVMEKIREIVPYTPMHELLQRVLDDTGYAMYMSAMPGGIQRKANIDMLMEKAKAFESTSYKGLFHFVRYMEQLQKYEVDYGEANVEEEQADTVRLMTIHKSKGLEFPVVFVAGMGKRFNMQDINSRVVLNSKFGVGLEVVDLKQRTKRASLLKKTIRQEEKLDSLGEELRVLYVAYTRAKEKLIITGTISNLEKKQAEYESVQEESDMKFDFLRLSKATTYWDFVLPAVLRAPRSVPLRLKVLNMYDIIAGQAEAQVKSQIERSVLEDWDTERVYDEEMHENLRNQFAYRYPYENSQTRKLKFSVSELKKRIYLQESGEMEDSEQLYEETELQPILPKFMEEEVPLTGASRGTAYHRALELLNFAEDYDTEKLKNCLRKFTEDGKMTDEMRKAVCIRDFLKFLQTDSGKRMQACAKQNRLFKEQPFVLGVPATDLWKEEEEGELVLVQGIIDVYFEEEDGLVVLDYKTDRVRESRELVERYHGQLDYYARALEQATGKTVKEKIIYSFTLGEEIHLP</sequence>
<evidence type="ECO:0000256" key="8">
    <source>
        <dbReference type="ARBA" id="ARBA00023125"/>
    </source>
</evidence>
<proteinExistence type="inferred from homology"/>
<dbReference type="EC" id="3.1.-.-" evidence="13"/>
<comment type="similarity">
    <text evidence="13">Belongs to the helicase family. AddA subfamily.</text>
</comment>
<evidence type="ECO:0000256" key="12">
    <source>
        <dbReference type="ARBA" id="ARBA00048988"/>
    </source>
</evidence>
<dbReference type="InterPro" id="IPR011604">
    <property type="entry name" value="PDDEXK-like_dom_sf"/>
</dbReference>
<keyword evidence="4 13" id="KW-0378">Hydrolase</keyword>
<protein>
    <recommendedName>
        <fullName evidence="13">ATP-dependent helicase/nuclease subunit A</fullName>
        <ecNumber evidence="13">3.1.-.-</ecNumber>
        <ecNumber evidence="13">5.6.2.4</ecNumber>
    </recommendedName>
    <alternativeName>
        <fullName evidence="13">ATP-dependent helicase/nuclease AddA</fullName>
    </alternativeName>
    <alternativeName>
        <fullName evidence="13">DNA 3'-5' helicase AddA</fullName>
    </alternativeName>
</protein>
<dbReference type="InterPro" id="IPR027417">
    <property type="entry name" value="P-loop_NTPase"/>
</dbReference>
<dbReference type="Gene3D" id="3.90.320.10">
    <property type="match status" value="1"/>
</dbReference>
<dbReference type="PROSITE" id="PS51198">
    <property type="entry name" value="UVRD_HELICASE_ATP_BIND"/>
    <property type="match status" value="1"/>
</dbReference>
<evidence type="ECO:0000256" key="5">
    <source>
        <dbReference type="ARBA" id="ARBA00022806"/>
    </source>
</evidence>
<keyword evidence="10 13" id="KW-0413">Isomerase</keyword>
<keyword evidence="6 13" id="KW-0269">Exonuclease</keyword>
<keyword evidence="1 13" id="KW-0540">Nuclease</keyword>
<evidence type="ECO:0000256" key="7">
    <source>
        <dbReference type="ARBA" id="ARBA00022840"/>
    </source>
</evidence>
<keyword evidence="18" id="KW-1185">Reference proteome</keyword>
<dbReference type="InterPro" id="IPR000212">
    <property type="entry name" value="DNA_helicase_UvrD/REP"/>
</dbReference>
<feature type="binding site" evidence="14">
    <location>
        <begin position="24"/>
        <end position="31"/>
    </location>
    <ligand>
        <name>ATP</name>
        <dbReference type="ChEBI" id="CHEBI:30616"/>
    </ligand>
</feature>
<feature type="domain" description="UvrD-like helicase C-terminal" evidence="16">
    <location>
        <begin position="501"/>
        <end position="791"/>
    </location>
</feature>
<evidence type="ECO:0000256" key="3">
    <source>
        <dbReference type="ARBA" id="ARBA00022763"/>
    </source>
</evidence>
<reference evidence="17 18" key="1">
    <citation type="submission" date="2020-08" db="EMBL/GenBank/DDBJ databases">
        <title>Genome public.</title>
        <authorList>
            <person name="Liu C."/>
            <person name="Sun Q."/>
        </authorList>
    </citation>
    <scope>NUCLEOTIDE SEQUENCE [LARGE SCALE GENOMIC DNA]</scope>
    <source>
        <strain evidence="17 18">NSJ-36</strain>
    </source>
</reference>
<dbReference type="SUPFAM" id="SSF52540">
    <property type="entry name" value="P-loop containing nucleoside triphosphate hydrolases"/>
    <property type="match status" value="1"/>
</dbReference>
<evidence type="ECO:0000256" key="10">
    <source>
        <dbReference type="ARBA" id="ARBA00023235"/>
    </source>
</evidence>
<keyword evidence="2 13" id="KW-0547">Nucleotide-binding</keyword>
<comment type="catalytic activity">
    <reaction evidence="12 13">
        <text>ATP + H2O = ADP + phosphate + H(+)</text>
        <dbReference type="Rhea" id="RHEA:13065"/>
        <dbReference type="ChEBI" id="CHEBI:15377"/>
        <dbReference type="ChEBI" id="CHEBI:15378"/>
        <dbReference type="ChEBI" id="CHEBI:30616"/>
        <dbReference type="ChEBI" id="CHEBI:43474"/>
        <dbReference type="ChEBI" id="CHEBI:456216"/>
        <dbReference type="EC" id="5.6.2.4"/>
    </reaction>
</comment>
<comment type="subunit">
    <text evidence="13">Heterodimer of AddA and AddB/RexB.</text>
</comment>
<dbReference type="SUPFAM" id="SSF52980">
    <property type="entry name" value="Restriction endonuclease-like"/>
    <property type="match status" value="1"/>
</dbReference>
<evidence type="ECO:0000313" key="17">
    <source>
        <dbReference type="EMBL" id="MBC5666089.1"/>
    </source>
</evidence>
<gene>
    <name evidence="13 17" type="primary">addA</name>
    <name evidence="17" type="ORF">H8S07_12650</name>
</gene>
<evidence type="ECO:0000256" key="4">
    <source>
        <dbReference type="ARBA" id="ARBA00022801"/>
    </source>
</evidence>
<dbReference type="EC" id="5.6.2.4" evidence="13"/>
<feature type="domain" description="UvrD-like helicase ATP-binding" evidence="15">
    <location>
        <begin position="3"/>
        <end position="474"/>
    </location>
</feature>
<evidence type="ECO:0000256" key="13">
    <source>
        <dbReference type="HAMAP-Rule" id="MF_01451"/>
    </source>
</evidence>
<keyword evidence="9 13" id="KW-0234">DNA repair</keyword>
<keyword evidence="3 13" id="KW-0227">DNA damage</keyword>
<dbReference type="Proteomes" id="UP000647235">
    <property type="component" value="Unassembled WGS sequence"/>
</dbReference>
<dbReference type="Gene3D" id="3.40.50.300">
    <property type="entry name" value="P-loop containing nucleotide triphosphate hydrolases"/>
    <property type="match status" value="4"/>
</dbReference>
<evidence type="ECO:0000259" key="15">
    <source>
        <dbReference type="PROSITE" id="PS51198"/>
    </source>
</evidence>
<keyword evidence="8 13" id="KW-0238">DNA-binding</keyword>
<comment type="caution">
    <text evidence="17">The sequence shown here is derived from an EMBL/GenBank/DDBJ whole genome shotgun (WGS) entry which is preliminary data.</text>
</comment>
<dbReference type="InterPro" id="IPR011335">
    <property type="entry name" value="Restrct_endonuc-II-like"/>
</dbReference>
<evidence type="ECO:0000256" key="1">
    <source>
        <dbReference type="ARBA" id="ARBA00022722"/>
    </source>
</evidence>
<dbReference type="InterPro" id="IPR014016">
    <property type="entry name" value="UvrD-like_ATP-bd"/>
</dbReference>
<organism evidence="17 18">
    <name type="scientific">Dorea hominis</name>
    <dbReference type="NCBI Taxonomy" id="2763040"/>
    <lineage>
        <taxon>Bacteria</taxon>
        <taxon>Bacillati</taxon>
        <taxon>Bacillota</taxon>
        <taxon>Clostridia</taxon>
        <taxon>Lachnospirales</taxon>
        <taxon>Lachnospiraceae</taxon>
        <taxon>Dorea</taxon>
    </lineage>
</organism>
<dbReference type="PANTHER" id="PTHR11070:SF48">
    <property type="entry name" value="ATP-DEPENDENT HELICASE_NUCLEASE SUBUNIT A"/>
    <property type="match status" value="1"/>
</dbReference>
<comment type="catalytic activity">
    <reaction evidence="11 13">
        <text>Couples ATP hydrolysis with the unwinding of duplex DNA by translocating in the 3'-5' direction.</text>
        <dbReference type="EC" id="5.6.2.4"/>
    </reaction>
</comment>
<evidence type="ECO:0000256" key="14">
    <source>
        <dbReference type="PROSITE-ProRule" id="PRU00560"/>
    </source>
</evidence>
<comment type="function">
    <text evidence="13">The heterodimer acts as both an ATP-dependent DNA helicase and an ATP-dependent, dual-direction single-stranded exonuclease. Recognizes the chi site generating a DNA molecule suitable for the initiation of homologous recombination. The AddA nuclease domain is required for chi fragment generation; this subunit has the helicase and 3' -&gt; 5' nuclease activities.</text>
</comment>